<name>A0A067M695_BOTB1</name>
<reference evidence="3" key="1">
    <citation type="journal article" date="2014" name="Proc. Natl. Acad. Sci. U.S.A.">
        <title>Extensive sampling of basidiomycete genomes demonstrates inadequacy of the white-rot/brown-rot paradigm for wood decay fungi.</title>
        <authorList>
            <person name="Riley R."/>
            <person name="Salamov A.A."/>
            <person name="Brown D.W."/>
            <person name="Nagy L.G."/>
            <person name="Floudas D."/>
            <person name="Held B.W."/>
            <person name="Levasseur A."/>
            <person name="Lombard V."/>
            <person name="Morin E."/>
            <person name="Otillar R."/>
            <person name="Lindquist E.A."/>
            <person name="Sun H."/>
            <person name="LaButti K.M."/>
            <person name="Schmutz J."/>
            <person name="Jabbour D."/>
            <person name="Luo H."/>
            <person name="Baker S.E."/>
            <person name="Pisabarro A.G."/>
            <person name="Walton J.D."/>
            <person name="Blanchette R.A."/>
            <person name="Henrissat B."/>
            <person name="Martin F."/>
            <person name="Cullen D."/>
            <person name="Hibbett D.S."/>
            <person name="Grigoriev I.V."/>
        </authorList>
    </citation>
    <scope>NUCLEOTIDE SEQUENCE [LARGE SCALE GENOMIC DNA]</scope>
    <source>
        <strain evidence="3">FD-172 SS1</strain>
    </source>
</reference>
<dbReference type="Pfam" id="PF07818">
    <property type="entry name" value="HCNGP"/>
    <property type="match status" value="1"/>
</dbReference>
<feature type="compositionally biased region" description="Basic and acidic residues" evidence="1">
    <location>
        <begin position="1"/>
        <end position="10"/>
    </location>
</feature>
<dbReference type="GO" id="GO:0005634">
    <property type="term" value="C:nucleus"/>
    <property type="evidence" value="ECO:0007669"/>
    <property type="project" value="TreeGrafter"/>
</dbReference>
<accession>A0A067M695</accession>
<feature type="compositionally biased region" description="Basic residues" evidence="1">
    <location>
        <begin position="243"/>
        <end position="257"/>
    </location>
</feature>
<dbReference type="InParanoid" id="A0A067M695"/>
<sequence>MSASIRKEKPLGAVNEGILERPAARPSPNTQLSKQNTKTPSLSSIIRRTAAPPDGFATPPPPRGSTSQRRQDSWNTSPHSTERADDTYYMTGLEMENGGEVALIRRLLRPPPVDGQVDWGIPPESGDPCSPAIEAKVAQFIDLKRQGKHFNDSLMSSHAFRNPHIYAKLVEFVDVDETATNFPADLWNPLDTQPEWYADKIAKQQKEHAEQVSAAQAAGKRSTISFEPSSAAQRSDRREKSSSKHHSSSAHGEKRRSRFDSGGNGDWRGDDRDRRKERKVDDWRR</sequence>
<feature type="compositionally biased region" description="Polar residues" evidence="1">
    <location>
        <begin position="222"/>
        <end position="233"/>
    </location>
</feature>
<evidence type="ECO:0000313" key="2">
    <source>
        <dbReference type="EMBL" id="KDQ07357.1"/>
    </source>
</evidence>
<dbReference type="STRING" id="930990.A0A067M695"/>
<feature type="compositionally biased region" description="Polar residues" evidence="1">
    <location>
        <begin position="27"/>
        <end position="46"/>
    </location>
</feature>
<evidence type="ECO:0000313" key="3">
    <source>
        <dbReference type="Proteomes" id="UP000027195"/>
    </source>
</evidence>
<dbReference type="Proteomes" id="UP000027195">
    <property type="component" value="Unassembled WGS sequence"/>
</dbReference>
<dbReference type="OrthoDB" id="1714508at2759"/>
<dbReference type="PANTHER" id="PTHR13464:SF0">
    <property type="entry name" value="SAP30-BINDING PROTEIN"/>
    <property type="match status" value="1"/>
</dbReference>
<dbReference type="GO" id="GO:0006355">
    <property type="term" value="P:regulation of DNA-templated transcription"/>
    <property type="evidence" value="ECO:0007669"/>
    <property type="project" value="InterPro"/>
</dbReference>
<evidence type="ECO:0000256" key="1">
    <source>
        <dbReference type="SAM" id="MobiDB-lite"/>
    </source>
</evidence>
<dbReference type="PANTHER" id="PTHR13464">
    <property type="entry name" value="TRANSCRIPTIONAL REGULATOR PROTEIN HCNGP"/>
    <property type="match status" value="1"/>
</dbReference>
<feature type="compositionally biased region" description="Basic and acidic residues" evidence="1">
    <location>
        <begin position="267"/>
        <end position="285"/>
    </location>
</feature>
<feature type="region of interest" description="Disordered" evidence="1">
    <location>
        <begin position="1"/>
        <end position="86"/>
    </location>
</feature>
<organism evidence="2 3">
    <name type="scientific">Botryobasidium botryosum (strain FD-172 SS1)</name>
    <dbReference type="NCBI Taxonomy" id="930990"/>
    <lineage>
        <taxon>Eukaryota</taxon>
        <taxon>Fungi</taxon>
        <taxon>Dikarya</taxon>
        <taxon>Basidiomycota</taxon>
        <taxon>Agaricomycotina</taxon>
        <taxon>Agaricomycetes</taxon>
        <taxon>Cantharellales</taxon>
        <taxon>Botryobasidiaceae</taxon>
        <taxon>Botryobasidium</taxon>
    </lineage>
</organism>
<feature type="compositionally biased region" description="Polar residues" evidence="1">
    <location>
        <begin position="64"/>
        <end position="79"/>
    </location>
</feature>
<feature type="region of interest" description="Disordered" evidence="1">
    <location>
        <begin position="204"/>
        <end position="285"/>
    </location>
</feature>
<gene>
    <name evidence="2" type="ORF">BOTBODRAFT_180785</name>
</gene>
<proteinExistence type="predicted"/>
<dbReference type="InterPro" id="IPR012479">
    <property type="entry name" value="SAP30BP"/>
</dbReference>
<dbReference type="EMBL" id="KL198109">
    <property type="protein sequence ID" value="KDQ07357.1"/>
    <property type="molecule type" value="Genomic_DNA"/>
</dbReference>
<dbReference type="HOGENOM" id="CLU_976570_0_0_1"/>
<evidence type="ECO:0008006" key="4">
    <source>
        <dbReference type="Google" id="ProtNLM"/>
    </source>
</evidence>
<dbReference type="AlphaFoldDB" id="A0A067M695"/>
<keyword evidence="3" id="KW-1185">Reference proteome</keyword>
<protein>
    <recommendedName>
        <fullName evidence="4">HCNGP-domain-containing protein</fullName>
    </recommendedName>
</protein>